<feature type="transmembrane region" description="Helical" evidence="6">
    <location>
        <begin position="374"/>
        <end position="395"/>
    </location>
</feature>
<feature type="transmembrane region" description="Helical" evidence="6">
    <location>
        <begin position="497"/>
        <end position="518"/>
    </location>
</feature>
<evidence type="ECO:0000256" key="2">
    <source>
        <dbReference type="ARBA" id="ARBA00022475"/>
    </source>
</evidence>
<feature type="transmembrane region" description="Helical" evidence="6">
    <location>
        <begin position="338"/>
        <end position="362"/>
    </location>
</feature>
<feature type="transmembrane region" description="Helical" evidence="6">
    <location>
        <begin position="129"/>
        <end position="147"/>
    </location>
</feature>
<dbReference type="InterPro" id="IPR050833">
    <property type="entry name" value="Poly_Biosynth_Transport"/>
</dbReference>
<organism evidence="7 8">
    <name type="scientific">Metabacillus halosaccharovorans</name>
    <dbReference type="NCBI Taxonomy" id="930124"/>
    <lineage>
        <taxon>Bacteria</taxon>
        <taxon>Bacillati</taxon>
        <taxon>Bacillota</taxon>
        <taxon>Bacilli</taxon>
        <taxon>Bacillales</taxon>
        <taxon>Bacillaceae</taxon>
        <taxon>Metabacillus</taxon>
    </lineage>
</organism>
<dbReference type="PIRSF" id="PIRSF038958">
    <property type="entry name" value="PG_synth_SpoVB"/>
    <property type="match status" value="1"/>
</dbReference>
<comment type="caution">
    <text evidence="7">The sequence shown here is derived from an EMBL/GenBank/DDBJ whole genome shotgun (WGS) entry which is preliminary data.</text>
</comment>
<feature type="transmembrane region" description="Helical" evidence="6">
    <location>
        <begin position="468"/>
        <end position="485"/>
    </location>
</feature>
<dbReference type="PANTHER" id="PTHR30250">
    <property type="entry name" value="PST FAMILY PREDICTED COLANIC ACID TRANSPORTER"/>
    <property type="match status" value="1"/>
</dbReference>
<feature type="transmembrane region" description="Helical" evidence="6">
    <location>
        <begin position="245"/>
        <end position="265"/>
    </location>
</feature>
<evidence type="ECO:0000256" key="6">
    <source>
        <dbReference type="SAM" id="Phobius"/>
    </source>
</evidence>
<evidence type="ECO:0000313" key="7">
    <source>
        <dbReference type="EMBL" id="MCV9885569.1"/>
    </source>
</evidence>
<feature type="transmembrane region" description="Helical" evidence="6">
    <location>
        <begin position="48"/>
        <end position="68"/>
    </location>
</feature>
<dbReference type="InterPro" id="IPR024923">
    <property type="entry name" value="PG_synth_SpoVB"/>
</dbReference>
<keyword evidence="8" id="KW-1185">Reference proteome</keyword>
<feature type="transmembrane region" description="Helical" evidence="6">
    <location>
        <begin position="296"/>
        <end position="317"/>
    </location>
</feature>
<dbReference type="InterPro" id="IPR002797">
    <property type="entry name" value="Polysacc_synth"/>
</dbReference>
<dbReference type="CDD" id="cd13124">
    <property type="entry name" value="MATE_SpoVB_like"/>
    <property type="match status" value="1"/>
</dbReference>
<proteinExistence type="predicted"/>
<feature type="transmembrane region" description="Helical" evidence="6">
    <location>
        <begin position="429"/>
        <end position="448"/>
    </location>
</feature>
<comment type="subcellular location">
    <subcellularLocation>
        <location evidence="1">Cell membrane</location>
        <topology evidence="1">Multi-pass membrane protein</topology>
    </subcellularLocation>
</comment>
<dbReference type="RefSeq" id="WP_264142330.1">
    <property type="nucleotide sequence ID" value="NZ_JAOYEY010000032.1"/>
</dbReference>
<feature type="transmembrane region" description="Helical" evidence="6">
    <location>
        <begin position="168"/>
        <end position="187"/>
    </location>
</feature>
<keyword evidence="5 6" id="KW-0472">Membrane</keyword>
<feature type="transmembrane region" description="Helical" evidence="6">
    <location>
        <begin position="193"/>
        <end position="217"/>
    </location>
</feature>
<dbReference type="Pfam" id="PF01943">
    <property type="entry name" value="Polysacc_synt"/>
    <property type="match status" value="1"/>
</dbReference>
<protein>
    <submittedName>
        <fullName evidence="7">Polysaccharide biosynthesis protein</fullName>
    </submittedName>
</protein>
<keyword evidence="4 6" id="KW-1133">Transmembrane helix</keyword>
<evidence type="ECO:0000313" key="8">
    <source>
        <dbReference type="Proteomes" id="UP001526147"/>
    </source>
</evidence>
<name>A0ABT3DET0_9BACI</name>
<dbReference type="PANTHER" id="PTHR30250:SF21">
    <property type="entry name" value="LIPID II FLIPPASE MURJ"/>
    <property type="match status" value="1"/>
</dbReference>
<reference evidence="7 8" key="1">
    <citation type="submission" date="2022-10" db="EMBL/GenBank/DDBJ databases">
        <title>Draft genome assembly of moderately radiation resistant bacterium Metabacillus halosaccharovorans.</title>
        <authorList>
            <person name="Pal S."/>
            <person name="Gopinathan A."/>
        </authorList>
    </citation>
    <scope>NUCLEOTIDE SEQUENCE [LARGE SCALE GENOMIC DNA]</scope>
    <source>
        <strain evidence="7 8">VITHBRA001</strain>
    </source>
</reference>
<feature type="transmembrane region" description="Helical" evidence="6">
    <location>
        <begin position="89"/>
        <end position="109"/>
    </location>
</feature>
<sequence length="539" mass="59171">MENKFLRGTFFLTAATLISKVLGFIYIIPFTALVGIHGYALYQYAYKPYTIFLSISTIGLPLAVSKFVSKYNEQGNYKAGLTLLRYGMLLMTVSGIISFTILYSLAPSLASVLSDPDSLSGNTVEDVEYVIRLVSFALLIIPPMSILRGYFQGSQSMGPSAISTVLEQVVRIIFILTGAYTAIHILNQSIRNAVGLATFAAFIGGVAGFAVLIVILLSRKKLIKKQMEESSMNENIAILPMFKELIGYSIPFVVTGLTIPIYQNIDTFTINKLFRLIDYTLLEAEKINSVIGLTQILIMVPVSLATAFGMSLIPGITSSFTNGKFGEVQHKITRTLQTLMFFILPAAIGLTILSKPIFLMIFGNRNSPYLGGEIMQAYSMASVVFALFTVTTAIMQGLNKQKKVMIGILIGIIVKIVLNIILIPTFKEVGPVIATYCGLILSVLYNVYFIQKTIGFDYRTLFKTLKPIIFLSVIMSIAVISVKLLTENWFLGSHSTYVNACIVSIVSIVTGALVYLGIGVKSNLLNDLGIAKYKKDKKE</sequence>
<feature type="transmembrane region" description="Helical" evidence="6">
    <location>
        <begin position="21"/>
        <end position="42"/>
    </location>
</feature>
<evidence type="ECO:0000256" key="4">
    <source>
        <dbReference type="ARBA" id="ARBA00022989"/>
    </source>
</evidence>
<keyword evidence="2" id="KW-1003">Cell membrane</keyword>
<accession>A0ABT3DET0</accession>
<keyword evidence="3 6" id="KW-0812">Transmembrane</keyword>
<dbReference type="EMBL" id="JAOYEY010000032">
    <property type="protein sequence ID" value="MCV9885569.1"/>
    <property type="molecule type" value="Genomic_DNA"/>
</dbReference>
<evidence type="ECO:0000256" key="5">
    <source>
        <dbReference type="ARBA" id="ARBA00023136"/>
    </source>
</evidence>
<evidence type="ECO:0000256" key="3">
    <source>
        <dbReference type="ARBA" id="ARBA00022692"/>
    </source>
</evidence>
<feature type="transmembrane region" description="Helical" evidence="6">
    <location>
        <begin position="404"/>
        <end position="423"/>
    </location>
</feature>
<evidence type="ECO:0000256" key="1">
    <source>
        <dbReference type="ARBA" id="ARBA00004651"/>
    </source>
</evidence>
<gene>
    <name evidence="7" type="ORF">OIH86_07875</name>
</gene>
<dbReference type="Proteomes" id="UP001526147">
    <property type="component" value="Unassembled WGS sequence"/>
</dbReference>